<evidence type="ECO:0000259" key="9">
    <source>
        <dbReference type="PROSITE" id="PS50885"/>
    </source>
</evidence>
<keyword evidence="5" id="KW-0175">Coiled coil</keyword>
<dbReference type="CDD" id="cd06225">
    <property type="entry name" value="HAMP"/>
    <property type="match status" value="1"/>
</dbReference>
<gene>
    <name evidence="10" type="ORF">IOQ59_03060</name>
</gene>
<feature type="coiled-coil region" evidence="5">
    <location>
        <begin position="286"/>
        <end position="313"/>
    </location>
</feature>
<feature type="transmembrane region" description="Helical" evidence="7">
    <location>
        <begin position="12"/>
        <end position="30"/>
    </location>
</feature>
<sequence length="536" mass="56940">MAKIFGSISTKVFLGYAAVLVITVIAAFALTNTTRSVQSEVTTFVDRTLPQLSQLERISASVGKLEIAAYSLYGTTIDVATYDQRRDTINQIRGQAVRALQSSGGIRLESLSRSLNDMDQSLDQLRNTMSAGTINWDSARNELGTLSANASSALEQLSQINTQVSKSASDSSMTIIDDMAGTVQLIILLVSSIVIVALLAYIFARKQVANPISELATGLLKVSRDQDLTIQLPQTSGDEVGRASSSINELLELFRNGMAEVSSATKGISSSVTSLTDTASSSDQAINHLNQQIDNLMDVMMQLEQQIERGVERSALASESARKGASEVQSGAGEVERTSASIEALAGDIETTASMLMELRDAGDQVSSVVSTIADIADQTNLLALNAAIEAARAGESGRGFAVVADEVRTLATRTHQSTVEINAMLETIVSSITASMNTMESNQSKARDSVQLAQATVESLSSIQHTIHSLSGECEEAATLASDARNDMEEVRGKVQQFKSLGSTVVEGSRATQNASASLSQLASNLQSMTSRFKV</sequence>
<dbReference type="Proteomes" id="UP000640333">
    <property type="component" value="Unassembled WGS sequence"/>
</dbReference>
<feature type="domain" description="Methyl-accepting transducer" evidence="8">
    <location>
        <begin position="264"/>
        <end position="500"/>
    </location>
</feature>
<protein>
    <submittedName>
        <fullName evidence="10">Methyl-accepting chemotaxis protein</fullName>
    </submittedName>
</protein>
<evidence type="ECO:0000256" key="6">
    <source>
        <dbReference type="SAM" id="MobiDB-lite"/>
    </source>
</evidence>
<dbReference type="SMART" id="SM00283">
    <property type="entry name" value="MA"/>
    <property type="match status" value="1"/>
</dbReference>
<dbReference type="PANTHER" id="PTHR32089">
    <property type="entry name" value="METHYL-ACCEPTING CHEMOTAXIS PROTEIN MCPB"/>
    <property type="match status" value="1"/>
</dbReference>
<name>A0A8J7FHM1_9GAMM</name>
<comment type="subcellular location">
    <subcellularLocation>
        <location evidence="1">Membrane</location>
    </subcellularLocation>
</comment>
<comment type="caution">
    <text evidence="10">The sequence shown here is derived from an EMBL/GenBank/DDBJ whole genome shotgun (WGS) entry which is preliminary data.</text>
</comment>
<feature type="transmembrane region" description="Helical" evidence="7">
    <location>
        <begin position="183"/>
        <end position="204"/>
    </location>
</feature>
<proteinExistence type="inferred from homology"/>
<evidence type="ECO:0000256" key="3">
    <source>
        <dbReference type="ARBA" id="ARBA00029447"/>
    </source>
</evidence>
<evidence type="ECO:0000256" key="7">
    <source>
        <dbReference type="SAM" id="Phobius"/>
    </source>
</evidence>
<evidence type="ECO:0000259" key="8">
    <source>
        <dbReference type="PROSITE" id="PS50111"/>
    </source>
</evidence>
<keyword evidence="7" id="KW-0812">Transmembrane</keyword>
<evidence type="ECO:0000313" key="11">
    <source>
        <dbReference type="Proteomes" id="UP000640333"/>
    </source>
</evidence>
<dbReference type="GO" id="GO:0016020">
    <property type="term" value="C:membrane"/>
    <property type="evidence" value="ECO:0007669"/>
    <property type="project" value="UniProtKB-SubCell"/>
</dbReference>
<dbReference type="GO" id="GO:0006935">
    <property type="term" value="P:chemotaxis"/>
    <property type="evidence" value="ECO:0007669"/>
    <property type="project" value="UniProtKB-ARBA"/>
</dbReference>
<dbReference type="RefSeq" id="WP_193951784.1">
    <property type="nucleotide sequence ID" value="NZ_JADEYS010000002.1"/>
</dbReference>
<evidence type="ECO:0000256" key="1">
    <source>
        <dbReference type="ARBA" id="ARBA00004370"/>
    </source>
</evidence>
<dbReference type="Pfam" id="PF00015">
    <property type="entry name" value="MCPsignal"/>
    <property type="match status" value="1"/>
</dbReference>
<keyword evidence="2 4" id="KW-0807">Transducer</keyword>
<keyword evidence="7" id="KW-0472">Membrane</keyword>
<dbReference type="GO" id="GO:0007165">
    <property type="term" value="P:signal transduction"/>
    <property type="evidence" value="ECO:0007669"/>
    <property type="project" value="UniProtKB-KW"/>
</dbReference>
<feature type="domain" description="HAMP" evidence="9">
    <location>
        <begin position="206"/>
        <end position="259"/>
    </location>
</feature>
<evidence type="ECO:0000256" key="2">
    <source>
        <dbReference type="ARBA" id="ARBA00023224"/>
    </source>
</evidence>
<evidence type="ECO:0000256" key="5">
    <source>
        <dbReference type="SAM" id="Coils"/>
    </source>
</evidence>
<dbReference type="InterPro" id="IPR003660">
    <property type="entry name" value="HAMP_dom"/>
</dbReference>
<dbReference type="PROSITE" id="PS50111">
    <property type="entry name" value="CHEMOTAXIS_TRANSDUC_2"/>
    <property type="match status" value="1"/>
</dbReference>
<organism evidence="10 11">
    <name type="scientific">Pontibacterium sinense</name>
    <dbReference type="NCBI Taxonomy" id="2781979"/>
    <lineage>
        <taxon>Bacteria</taxon>
        <taxon>Pseudomonadati</taxon>
        <taxon>Pseudomonadota</taxon>
        <taxon>Gammaproteobacteria</taxon>
        <taxon>Oceanospirillales</taxon>
        <taxon>Oceanospirillaceae</taxon>
        <taxon>Pontibacterium</taxon>
    </lineage>
</organism>
<dbReference type="EMBL" id="JADEYS010000002">
    <property type="protein sequence ID" value="MBE9396238.1"/>
    <property type="molecule type" value="Genomic_DNA"/>
</dbReference>
<evidence type="ECO:0000256" key="4">
    <source>
        <dbReference type="PROSITE-ProRule" id="PRU00284"/>
    </source>
</evidence>
<keyword evidence="11" id="KW-1185">Reference proteome</keyword>
<accession>A0A8J7FHM1</accession>
<keyword evidence="7" id="KW-1133">Transmembrane helix</keyword>
<dbReference type="Gene3D" id="1.10.287.950">
    <property type="entry name" value="Methyl-accepting chemotaxis protein"/>
    <property type="match status" value="1"/>
</dbReference>
<dbReference type="PANTHER" id="PTHR32089:SF112">
    <property type="entry name" value="LYSOZYME-LIKE PROTEIN-RELATED"/>
    <property type="match status" value="1"/>
</dbReference>
<evidence type="ECO:0000313" key="10">
    <source>
        <dbReference type="EMBL" id="MBE9396238.1"/>
    </source>
</evidence>
<dbReference type="AlphaFoldDB" id="A0A8J7FHM1"/>
<reference evidence="10" key="1">
    <citation type="submission" date="2020-10" db="EMBL/GenBank/DDBJ databases">
        <title>Bacterium isolated from coastal waters sediment.</title>
        <authorList>
            <person name="Chen R.-J."/>
            <person name="Lu D.-C."/>
            <person name="Zhu K.-L."/>
            <person name="Du Z.-J."/>
        </authorList>
    </citation>
    <scope>NUCLEOTIDE SEQUENCE</scope>
    <source>
        <strain evidence="10">N1Y112</strain>
    </source>
</reference>
<dbReference type="InterPro" id="IPR004089">
    <property type="entry name" value="MCPsignal_dom"/>
</dbReference>
<dbReference type="PROSITE" id="PS50885">
    <property type="entry name" value="HAMP"/>
    <property type="match status" value="1"/>
</dbReference>
<feature type="region of interest" description="Disordered" evidence="6">
    <location>
        <begin position="314"/>
        <end position="337"/>
    </location>
</feature>
<comment type="similarity">
    <text evidence="3">Belongs to the methyl-accepting chemotaxis (MCP) protein family.</text>
</comment>
<dbReference type="SUPFAM" id="SSF58104">
    <property type="entry name" value="Methyl-accepting chemotaxis protein (MCP) signaling domain"/>
    <property type="match status" value="1"/>
</dbReference>